<gene>
    <name evidence="1" type="ORF">MPOCJGCO_2627</name>
</gene>
<sequence length="116" mass="12084">MAARKSGAGADRARQPISKDAIEAKRSLVDTGRRAVSVLAAIMDDAAKPAAPRVMAAKALVELSGIREVEDPADKELHEMTREELTEAAATARAYLAELDAAPPGRAEGSAGGLFD</sequence>
<protein>
    <submittedName>
        <fullName evidence="1">Uncharacterized protein</fullName>
    </submittedName>
</protein>
<dbReference type="EMBL" id="BPRB01000142">
    <property type="protein sequence ID" value="GJE60515.1"/>
    <property type="molecule type" value="Genomic_DNA"/>
</dbReference>
<comment type="caution">
    <text evidence="1">The sequence shown here is derived from an EMBL/GenBank/DDBJ whole genome shotgun (WGS) entry which is preliminary data.</text>
</comment>
<proteinExistence type="predicted"/>
<reference evidence="1" key="1">
    <citation type="journal article" date="2021" name="Front. Microbiol.">
        <title>Comprehensive Comparative Genomics and Phenotyping of Methylobacterium Species.</title>
        <authorList>
            <person name="Alessa O."/>
            <person name="Ogura Y."/>
            <person name="Fujitani Y."/>
            <person name="Takami H."/>
            <person name="Hayashi T."/>
            <person name="Sahin N."/>
            <person name="Tani A."/>
        </authorList>
    </citation>
    <scope>NUCLEOTIDE SEQUENCE</scope>
    <source>
        <strain evidence="1">DSM 23632</strain>
    </source>
</reference>
<evidence type="ECO:0000313" key="2">
    <source>
        <dbReference type="Proteomes" id="UP001055057"/>
    </source>
</evidence>
<organism evidence="1 2">
    <name type="scientific">Methylobacterium trifolii</name>
    <dbReference type="NCBI Taxonomy" id="1003092"/>
    <lineage>
        <taxon>Bacteria</taxon>
        <taxon>Pseudomonadati</taxon>
        <taxon>Pseudomonadota</taxon>
        <taxon>Alphaproteobacteria</taxon>
        <taxon>Hyphomicrobiales</taxon>
        <taxon>Methylobacteriaceae</taxon>
        <taxon>Methylobacterium</taxon>
    </lineage>
</organism>
<dbReference type="Proteomes" id="UP001055057">
    <property type="component" value="Unassembled WGS sequence"/>
</dbReference>
<evidence type="ECO:0000313" key="1">
    <source>
        <dbReference type="EMBL" id="GJE60515.1"/>
    </source>
</evidence>
<reference evidence="1" key="2">
    <citation type="submission" date="2021-08" db="EMBL/GenBank/DDBJ databases">
        <authorList>
            <person name="Tani A."/>
            <person name="Ola A."/>
            <person name="Ogura Y."/>
            <person name="Katsura K."/>
            <person name="Hayashi T."/>
        </authorList>
    </citation>
    <scope>NUCLEOTIDE SEQUENCE</scope>
    <source>
        <strain evidence="1">DSM 23632</strain>
    </source>
</reference>
<accession>A0ABQ4U3W2</accession>
<dbReference type="RefSeq" id="WP_238183134.1">
    <property type="nucleotide sequence ID" value="NZ_BPRB01000142.1"/>
</dbReference>
<keyword evidence="2" id="KW-1185">Reference proteome</keyword>
<name>A0ABQ4U3W2_9HYPH</name>